<dbReference type="OrthoDB" id="10441175at2759"/>
<feature type="region of interest" description="Disordered" evidence="1">
    <location>
        <begin position="255"/>
        <end position="305"/>
    </location>
</feature>
<keyword evidence="4" id="KW-1185">Reference proteome</keyword>
<keyword evidence="2" id="KW-0732">Signal</keyword>
<feature type="compositionally biased region" description="Polar residues" evidence="1">
    <location>
        <begin position="159"/>
        <end position="173"/>
    </location>
</feature>
<reference evidence="3" key="1">
    <citation type="submission" date="2021-07" db="EMBL/GenBank/DDBJ databases">
        <title>Elsinoe batatas strain:CRI-CJ2 Genome sequencing and assembly.</title>
        <authorList>
            <person name="Huang L."/>
        </authorList>
    </citation>
    <scope>NUCLEOTIDE SEQUENCE</scope>
    <source>
        <strain evidence="3">CRI-CJ2</strain>
    </source>
</reference>
<comment type="caution">
    <text evidence="3">The sequence shown here is derived from an EMBL/GenBank/DDBJ whole genome shotgun (WGS) entry which is preliminary data.</text>
</comment>
<proteinExistence type="predicted"/>
<evidence type="ECO:0000313" key="3">
    <source>
        <dbReference type="EMBL" id="KAG8626772.1"/>
    </source>
</evidence>
<evidence type="ECO:0000256" key="2">
    <source>
        <dbReference type="SAM" id="SignalP"/>
    </source>
</evidence>
<name>A0A8K0L0B4_9PEZI</name>
<dbReference type="Proteomes" id="UP000809789">
    <property type="component" value="Unassembled WGS sequence"/>
</dbReference>
<gene>
    <name evidence="3" type="ORF">KVT40_005717</name>
</gene>
<accession>A0A8K0L0B4</accession>
<organism evidence="3 4">
    <name type="scientific">Elsinoe batatas</name>
    <dbReference type="NCBI Taxonomy" id="2601811"/>
    <lineage>
        <taxon>Eukaryota</taxon>
        <taxon>Fungi</taxon>
        <taxon>Dikarya</taxon>
        <taxon>Ascomycota</taxon>
        <taxon>Pezizomycotina</taxon>
        <taxon>Dothideomycetes</taxon>
        <taxon>Dothideomycetidae</taxon>
        <taxon>Myriangiales</taxon>
        <taxon>Elsinoaceae</taxon>
        <taxon>Elsinoe</taxon>
    </lineage>
</organism>
<protein>
    <submittedName>
        <fullName evidence="3">Uncharacterized protein</fullName>
    </submittedName>
</protein>
<feature type="compositionally biased region" description="Low complexity" evidence="1">
    <location>
        <begin position="255"/>
        <end position="304"/>
    </location>
</feature>
<dbReference type="EMBL" id="JAESVG020000006">
    <property type="protein sequence ID" value="KAG8626772.1"/>
    <property type="molecule type" value="Genomic_DNA"/>
</dbReference>
<sequence>MFAGPVLLLITHVAVALSSVTSATSPTPSLDSGDREDDNVTSTRILGKPTTEGLEATFARPPRPGPTLAQDAEKSPDGEIFAPAQPVETDPPQAIPPPAASSSFAVPVTASTATSYLTPTVVPTPLPSPATAMPNGPSLQVPDQGPANDPELVPAMNSHLDNSEASPGPSQSGDYVPQGQPLTIGQILSRGNGEAVVLVAVHTPSTSGSAIEVVIKSGTSIFTTSLPLSVSAVTVLGQNASGQSATVVMTAAVPSMTSGPSMTTSSSAQTTGILSSSTRSTTSSRSGTVTGSTSPTESDSSASTSHDKHGIVICFGAGLAAFMYNLII</sequence>
<feature type="region of interest" description="Disordered" evidence="1">
    <location>
        <begin position="127"/>
        <end position="181"/>
    </location>
</feature>
<evidence type="ECO:0000256" key="1">
    <source>
        <dbReference type="SAM" id="MobiDB-lite"/>
    </source>
</evidence>
<feature type="compositionally biased region" description="Low complexity" evidence="1">
    <location>
        <begin position="20"/>
        <end position="30"/>
    </location>
</feature>
<feature type="region of interest" description="Disordered" evidence="1">
    <location>
        <begin position="20"/>
        <end position="102"/>
    </location>
</feature>
<feature type="signal peptide" evidence="2">
    <location>
        <begin position="1"/>
        <end position="16"/>
    </location>
</feature>
<feature type="chain" id="PRO_5035446960" evidence="2">
    <location>
        <begin position="17"/>
        <end position="328"/>
    </location>
</feature>
<evidence type="ECO:0000313" key="4">
    <source>
        <dbReference type="Proteomes" id="UP000809789"/>
    </source>
</evidence>
<dbReference type="AlphaFoldDB" id="A0A8K0L0B4"/>